<dbReference type="GO" id="GO:0005886">
    <property type="term" value="C:plasma membrane"/>
    <property type="evidence" value="ECO:0007669"/>
    <property type="project" value="UniProtKB-SubCell"/>
</dbReference>
<keyword evidence="3" id="KW-1003">Cell membrane</keyword>
<evidence type="ECO:0000256" key="9">
    <source>
        <dbReference type="SAM" id="Phobius"/>
    </source>
</evidence>
<feature type="compositionally biased region" description="Low complexity" evidence="8">
    <location>
        <begin position="299"/>
        <end position="312"/>
    </location>
</feature>
<protein>
    <recommendedName>
        <fullName evidence="12">Bestrophin, RFP-TM, chloride channel-domain-containing protein</fullName>
    </recommendedName>
</protein>
<evidence type="ECO:0000256" key="4">
    <source>
        <dbReference type="ARBA" id="ARBA00022692"/>
    </source>
</evidence>
<dbReference type="OrthoDB" id="1368at2759"/>
<keyword evidence="2" id="KW-0813">Transport</keyword>
<dbReference type="AlphaFoldDB" id="A0A8H7UN84"/>
<organism evidence="10 11">
    <name type="scientific">Mortierella isabellina</name>
    <name type="common">Filamentous fungus</name>
    <name type="synonym">Umbelopsis isabellina</name>
    <dbReference type="NCBI Taxonomy" id="91625"/>
    <lineage>
        <taxon>Eukaryota</taxon>
        <taxon>Fungi</taxon>
        <taxon>Fungi incertae sedis</taxon>
        <taxon>Mucoromycota</taxon>
        <taxon>Mucoromycotina</taxon>
        <taxon>Umbelopsidomycetes</taxon>
        <taxon>Umbelopsidales</taxon>
        <taxon>Umbelopsidaceae</taxon>
        <taxon>Umbelopsis</taxon>
    </lineage>
</organism>
<reference evidence="10" key="1">
    <citation type="submission" date="2020-12" db="EMBL/GenBank/DDBJ databases">
        <title>Metabolic potential, ecology and presence of endohyphal bacteria is reflected in genomic diversity of Mucoromycotina.</title>
        <authorList>
            <person name="Muszewska A."/>
            <person name="Okrasinska A."/>
            <person name="Steczkiewicz K."/>
            <person name="Drgas O."/>
            <person name="Orlowska M."/>
            <person name="Perlinska-Lenart U."/>
            <person name="Aleksandrzak-Piekarczyk T."/>
            <person name="Szatraj K."/>
            <person name="Zielenkiewicz U."/>
            <person name="Pilsyk S."/>
            <person name="Malc E."/>
            <person name="Mieczkowski P."/>
            <person name="Kruszewska J.S."/>
            <person name="Biernat P."/>
            <person name="Pawlowska J."/>
        </authorList>
    </citation>
    <scope>NUCLEOTIDE SEQUENCE</scope>
    <source>
        <strain evidence="10">WA0000067209</strain>
    </source>
</reference>
<evidence type="ECO:0000256" key="7">
    <source>
        <dbReference type="ARBA" id="ARBA00023136"/>
    </source>
</evidence>
<evidence type="ECO:0000313" key="11">
    <source>
        <dbReference type="Proteomes" id="UP000654370"/>
    </source>
</evidence>
<comment type="caution">
    <text evidence="10">The sequence shown here is derived from an EMBL/GenBank/DDBJ whole genome shotgun (WGS) entry which is preliminary data.</text>
</comment>
<evidence type="ECO:0000256" key="2">
    <source>
        <dbReference type="ARBA" id="ARBA00022448"/>
    </source>
</evidence>
<dbReference type="PANTHER" id="PTHR33281">
    <property type="entry name" value="UPF0187 PROTEIN YNEE"/>
    <property type="match status" value="1"/>
</dbReference>
<evidence type="ECO:0008006" key="12">
    <source>
        <dbReference type="Google" id="ProtNLM"/>
    </source>
</evidence>
<gene>
    <name evidence="10" type="ORF">INT43_000932</name>
</gene>
<dbReference type="PANTHER" id="PTHR33281:SF19">
    <property type="entry name" value="VOLTAGE-DEPENDENT ANION CHANNEL-FORMING PROTEIN YNEE"/>
    <property type="match status" value="1"/>
</dbReference>
<evidence type="ECO:0000256" key="8">
    <source>
        <dbReference type="SAM" id="MobiDB-lite"/>
    </source>
</evidence>
<dbReference type="Pfam" id="PF25539">
    <property type="entry name" value="Bestrophin_2"/>
    <property type="match status" value="2"/>
</dbReference>
<evidence type="ECO:0000256" key="3">
    <source>
        <dbReference type="ARBA" id="ARBA00022475"/>
    </source>
</evidence>
<keyword evidence="7 9" id="KW-0472">Membrane</keyword>
<feature type="transmembrane region" description="Helical" evidence="9">
    <location>
        <begin position="70"/>
        <end position="90"/>
    </location>
</feature>
<sequence>MLIKFKQMPIKTWPRALGNWIWANWPDTFSWKGSVLPATLPPVIMMSIFSSIICLVHVQFGIYLGLPGSVVPAISVTLGLLLAFRVNTAYDRFTEARLQFQKVTTTIRNLARLIWINVPEKTERDHVEKMRCVKLLLAFAVATKRHLRQEYGIDYPDLASLLPKDWVSTMTSAQPIVPEPEPAPKTFKLKTKIAAMMSLRQAIFLHDNQVIPDSEIVSSPATMKPPTPLFPQNDDINDIANMRKTDDMENDEDATVPFLMKTQPTLVKETETTAIRKRSQSKLNASPISGLDLAREEGSSTAASSIRSGSFRSSEDLPDEQDADMNLPLEILFRISLFINQAKAAGKIESPFVVSCSGSIDALVNSLTAFERIRHTPIPKAYDIHLKQGVALYVFTLPFTLVAEMGFLMIPIVALVTFTLFGVIAIGSQIENPFGYDSNDLPLSHYCEQLKKEVEWVIYHVPTSTQTVLLNGV</sequence>
<comment type="subcellular location">
    <subcellularLocation>
        <location evidence="1">Cell membrane</location>
        <topology evidence="1">Multi-pass membrane protein</topology>
    </subcellularLocation>
</comment>
<accession>A0A8H7UN84</accession>
<feature type="transmembrane region" description="Helical" evidence="9">
    <location>
        <begin position="43"/>
        <end position="64"/>
    </location>
</feature>
<keyword evidence="11" id="KW-1185">Reference proteome</keyword>
<proteinExistence type="predicted"/>
<feature type="region of interest" description="Disordered" evidence="8">
    <location>
        <begin position="286"/>
        <end position="319"/>
    </location>
</feature>
<keyword evidence="6" id="KW-0406">Ion transport</keyword>
<evidence type="ECO:0000313" key="10">
    <source>
        <dbReference type="EMBL" id="KAG2185019.1"/>
    </source>
</evidence>
<evidence type="ECO:0000256" key="6">
    <source>
        <dbReference type="ARBA" id="ARBA00023065"/>
    </source>
</evidence>
<evidence type="ECO:0000256" key="5">
    <source>
        <dbReference type="ARBA" id="ARBA00022989"/>
    </source>
</evidence>
<name>A0A8H7UN84_MORIS</name>
<dbReference type="GO" id="GO:0005254">
    <property type="term" value="F:chloride channel activity"/>
    <property type="evidence" value="ECO:0007669"/>
    <property type="project" value="InterPro"/>
</dbReference>
<feature type="transmembrane region" description="Helical" evidence="9">
    <location>
        <begin position="407"/>
        <end position="426"/>
    </location>
</feature>
<dbReference type="EMBL" id="JAEPQZ010000002">
    <property type="protein sequence ID" value="KAG2185019.1"/>
    <property type="molecule type" value="Genomic_DNA"/>
</dbReference>
<keyword evidence="4 9" id="KW-0812">Transmembrane</keyword>
<keyword evidence="5 9" id="KW-1133">Transmembrane helix</keyword>
<evidence type="ECO:0000256" key="1">
    <source>
        <dbReference type="ARBA" id="ARBA00004651"/>
    </source>
</evidence>
<dbReference type="Proteomes" id="UP000654370">
    <property type="component" value="Unassembled WGS sequence"/>
</dbReference>
<dbReference type="InterPro" id="IPR044669">
    <property type="entry name" value="YneE/VCCN1/2-like"/>
</dbReference>